<gene>
    <name evidence="6" type="ORF">GNLVRS02_ARAD1B22132g</name>
</gene>
<dbReference type="InterPro" id="IPR036610">
    <property type="entry name" value="PEBP-like_sf"/>
</dbReference>
<comment type="similarity">
    <text evidence="4">Belongs to the phosphatidylethanolamine-binding protein family. Mitochondrion-specific ribosomal protein mL38 subfamily.</text>
</comment>
<dbReference type="GO" id="GO:0005739">
    <property type="term" value="C:mitochondrion"/>
    <property type="evidence" value="ECO:0007669"/>
    <property type="project" value="UniProtKB-SubCell"/>
</dbReference>
<sequence length="368" mass="41907">MSRIFTRGVASAAEAASTVVSEQSKASLKIANPVMRRAVMEGEWKIGPPSLKTRKAKRAYYSPIGLKEVFPLALQVLEKNAANHYTEAKKLEDQLARKPNRPDRDAVKDKITHHKVRAELHNPEAVYNHIIKHSDFNEPVYRYLAERDWRSHDLLLLMQRLETLKVIPDTMPTIEPRAHVRLQFPGVVNKWVEPGTVLRNEVAAKRPILTVQEFDEVSEGSLYTVVIVDPDTPDLETDSFKTTLHWAVSNVPLSNVNHEVDANKGNELVGYLPPHPEKNTPTHRYSVWVFRQATPEEAIRKIDVDQTDVARERFDIRAFADKYGLTAVGAHVFRVNYDRSTDSVREKFGLGPGMVYSRVRRGVHKDQL</sequence>
<evidence type="ECO:0000313" key="6">
    <source>
        <dbReference type="EMBL" id="CDP36836.1"/>
    </source>
</evidence>
<name>A0A060TCA4_BLAAD</name>
<evidence type="ECO:0000256" key="5">
    <source>
        <dbReference type="ARBA" id="ARBA00039444"/>
    </source>
</evidence>
<dbReference type="PhylomeDB" id="A0A060TCA4"/>
<dbReference type="InterPro" id="IPR035810">
    <property type="entry name" value="PEBP_euk"/>
</dbReference>
<dbReference type="AlphaFoldDB" id="A0A060TCA4"/>
<comment type="function">
    <text evidence="3">Component of the mitochondrial ribosome (mitoribosome), a dedicated translation machinery responsible for the synthesis of mitochondrial genome-encoded proteins, including at least some of the essential transmembrane subunits of the mitochondrial respiratory chain. The mitoribosomes are attached to the mitochondrial inner membrane and translation products are cotranslationally integrated into the membrane.</text>
</comment>
<evidence type="ECO:0000256" key="2">
    <source>
        <dbReference type="ARBA" id="ARBA00023128"/>
    </source>
</evidence>
<dbReference type="SUPFAM" id="SSF49777">
    <property type="entry name" value="PEBP-like"/>
    <property type="match status" value="1"/>
</dbReference>
<dbReference type="FunFam" id="3.90.280.10:FF:000004">
    <property type="entry name" value="Mitochondrial large ribosomal subunit YmL35"/>
    <property type="match status" value="1"/>
</dbReference>
<accession>A0A060TCA4</accession>
<dbReference type="PANTHER" id="PTHR11362">
    <property type="entry name" value="PHOSPHATIDYLETHANOLAMINE-BINDING PROTEIN"/>
    <property type="match status" value="1"/>
</dbReference>
<reference evidence="6" key="1">
    <citation type="submission" date="2014-02" db="EMBL/GenBank/DDBJ databases">
        <authorList>
            <person name="Genoscope - CEA"/>
        </authorList>
    </citation>
    <scope>NUCLEOTIDE SEQUENCE</scope>
    <source>
        <strain evidence="6">LS3</strain>
    </source>
</reference>
<reference evidence="6" key="2">
    <citation type="submission" date="2014-06" db="EMBL/GenBank/DDBJ databases">
        <title>The complete genome of Blastobotrys (Arxula) adeninivorans LS3 - a yeast of biotechnological interest.</title>
        <authorList>
            <person name="Kunze G."/>
            <person name="Gaillardin C."/>
            <person name="Czernicka M."/>
            <person name="Durrens P."/>
            <person name="Martin T."/>
            <person name="Boer E."/>
            <person name="Gabaldon T."/>
            <person name="Cruz J."/>
            <person name="Talla E."/>
            <person name="Marck C."/>
            <person name="Goffeau A."/>
            <person name="Barbe V."/>
            <person name="Baret P."/>
            <person name="Baronian K."/>
            <person name="Beier S."/>
            <person name="Bleykasten C."/>
            <person name="Bode R."/>
            <person name="Casaregola S."/>
            <person name="Despons L."/>
            <person name="Fairhead C."/>
            <person name="Giersberg M."/>
            <person name="Gierski P."/>
            <person name="Hahnel U."/>
            <person name="Hartmann A."/>
            <person name="Jankowska D."/>
            <person name="Jubin C."/>
            <person name="Jung P."/>
            <person name="Lafontaine I."/>
            <person name="Leh-Louis V."/>
            <person name="Lemaire M."/>
            <person name="Marcet-Houben M."/>
            <person name="Mascher M."/>
            <person name="Morel G."/>
            <person name="Richard G.-F."/>
            <person name="Riechen J."/>
            <person name="Sacerdot C."/>
            <person name="Sarkar A."/>
            <person name="Savel G."/>
            <person name="Schacherer J."/>
            <person name="Sherman D."/>
            <person name="Straub M.-L."/>
            <person name="Stein N."/>
            <person name="Thierry A."/>
            <person name="Trautwein-Schult A."/>
            <person name="Westhof E."/>
            <person name="Worch S."/>
            <person name="Dujon B."/>
            <person name="Souciet J.-L."/>
            <person name="Wincker P."/>
            <person name="Scholz U."/>
            <person name="Neuveglise N."/>
        </authorList>
    </citation>
    <scope>NUCLEOTIDE SEQUENCE</scope>
    <source>
        <strain evidence="6">LS3</strain>
    </source>
</reference>
<dbReference type="CDD" id="cd00866">
    <property type="entry name" value="PEBP_euk"/>
    <property type="match status" value="1"/>
</dbReference>
<proteinExistence type="inferred from homology"/>
<evidence type="ECO:0000256" key="4">
    <source>
        <dbReference type="ARBA" id="ARBA00038016"/>
    </source>
</evidence>
<comment type="subcellular location">
    <subcellularLocation>
        <location evidence="1">Mitochondrion</location>
    </subcellularLocation>
</comment>
<dbReference type="EMBL" id="HG937692">
    <property type="protein sequence ID" value="CDP36836.1"/>
    <property type="molecule type" value="Genomic_DNA"/>
</dbReference>
<evidence type="ECO:0000256" key="3">
    <source>
        <dbReference type="ARBA" id="ARBA00037226"/>
    </source>
</evidence>
<dbReference type="Gene3D" id="1.20.58.1180">
    <property type="match status" value="1"/>
</dbReference>
<dbReference type="InterPro" id="IPR008914">
    <property type="entry name" value="PEBP"/>
</dbReference>
<dbReference type="Pfam" id="PF01161">
    <property type="entry name" value="PBP"/>
    <property type="match status" value="1"/>
</dbReference>
<dbReference type="Gene3D" id="3.90.280.10">
    <property type="entry name" value="PEBP-like"/>
    <property type="match status" value="1"/>
</dbReference>
<dbReference type="PANTHER" id="PTHR11362:SF82">
    <property type="entry name" value="PHOSPHATIDYLETHANOLAMINE-BINDING PROTEIN 4"/>
    <property type="match status" value="1"/>
</dbReference>
<organism evidence="6">
    <name type="scientific">Blastobotrys adeninivorans</name>
    <name type="common">Yeast</name>
    <name type="synonym">Arxula adeninivorans</name>
    <dbReference type="NCBI Taxonomy" id="409370"/>
    <lineage>
        <taxon>Eukaryota</taxon>
        <taxon>Fungi</taxon>
        <taxon>Dikarya</taxon>
        <taxon>Ascomycota</taxon>
        <taxon>Saccharomycotina</taxon>
        <taxon>Dipodascomycetes</taxon>
        <taxon>Dipodascales</taxon>
        <taxon>Trichomonascaceae</taxon>
        <taxon>Blastobotrys</taxon>
    </lineage>
</organism>
<evidence type="ECO:0000256" key="1">
    <source>
        <dbReference type="ARBA" id="ARBA00004173"/>
    </source>
</evidence>
<keyword evidence="2" id="KW-0496">Mitochondrion</keyword>
<protein>
    <recommendedName>
        <fullName evidence="5">Large ribosomal subunit protein mL38</fullName>
    </recommendedName>
</protein>